<evidence type="ECO:0000256" key="1">
    <source>
        <dbReference type="ARBA" id="ARBA00001933"/>
    </source>
</evidence>
<comment type="caution">
    <text evidence="7">The sequence shown here is derived from an EMBL/GenBank/DDBJ whole genome shotgun (WGS) entry which is preliminary data.</text>
</comment>
<comment type="cofactor">
    <cofactor evidence="1">
        <name>pyridoxal 5'-phosphate</name>
        <dbReference type="ChEBI" id="CHEBI:597326"/>
    </cofactor>
</comment>
<dbReference type="GO" id="GO:0009102">
    <property type="term" value="P:biotin biosynthetic process"/>
    <property type="evidence" value="ECO:0007669"/>
    <property type="project" value="TreeGrafter"/>
</dbReference>
<dbReference type="InterPro" id="IPR015424">
    <property type="entry name" value="PyrdxlP-dep_Trfase"/>
</dbReference>
<dbReference type="NCBIfam" id="NF005682">
    <property type="entry name" value="PRK07480.1"/>
    <property type="match status" value="1"/>
</dbReference>
<dbReference type="RefSeq" id="WP_038091373.1">
    <property type="nucleotide sequence ID" value="NZ_JQSG02000006.1"/>
</dbReference>
<dbReference type="SUPFAM" id="SSF53383">
    <property type="entry name" value="PLP-dependent transferases"/>
    <property type="match status" value="1"/>
</dbReference>
<dbReference type="Gene3D" id="3.90.1150.10">
    <property type="entry name" value="Aspartate Aminotransferase, domain 1"/>
    <property type="match status" value="1"/>
</dbReference>
<dbReference type="GO" id="GO:0030170">
    <property type="term" value="F:pyridoxal phosphate binding"/>
    <property type="evidence" value="ECO:0007669"/>
    <property type="project" value="InterPro"/>
</dbReference>
<dbReference type="OrthoDB" id="9770449at2"/>
<accession>A0A1A6C2R5</accession>
<evidence type="ECO:0000256" key="5">
    <source>
        <dbReference type="ARBA" id="ARBA00022898"/>
    </source>
</evidence>
<keyword evidence="4" id="KW-0808">Transferase</keyword>
<dbReference type="Pfam" id="PF00202">
    <property type="entry name" value="Aminotran_3"/>
    <property type="match status" value="1"/>
</dbReference>
<evidence type="ECO:0000256" key="2">
    <source>
        <dbReference type="ARBA" id="ARBA00008954"/>
    </source>
</evidence>
<evidence type="ECO:0000256" key="3">
    <source>
        <dbReference type="ARBA" id="ARBA00022576"/>
    </source>
</evidence>
<reference evidence="7 8" key="1">
    <citation type="journal article" date="2014" name="Genome Announc.">
        <title>Draft Genome Sequence of the Iron-Oxidizing, Acidophilic, and Halotolerant 'Thiobacillus prosperus' Type Strain DSM 5130.</title>
        <authorList>
            <person name="Ossandon F.J."/>
            <person name="Cardenas J.P."/>
            <person name="Corbett M."/>
            <person name="Quatrini R."/>
            <person name="Holmes D.S."/>
            <person name="Watkin E."/>
        </authorList>
    </citation>
    <scope>NUCLEOTIDE SEQUENCE [LARGE SCALE GENOMIC DNA]</scope>
    <source>
        <strain evidence="7 8">DSM 5130</strain>
    </source>
</reference>
<dbReference type="InterPro" id="IPR015421">
    <property type="entry name" value="PyrdxlP-dep_Trfase_major"/>
</dbReference>
<dbReference type="FunFam" id="3.40.640.10:FF:000014">
    <property type="entry name" value="Adenosylmethionine-8-amino-7-oxononanoate aminotransferase, probable"/>
    <property type="match status" value="1"/>
</dbReference>
<name>A0A1A6C2R5_9GAMM</name>
<dbReference type="NCBIfam" id="NF004767">
    <property type="entry name" value="PRK06105.1"/>
    <property type="match status" value="1"/>
</dbReference>
<keyword evidence="5 6" id="KW-0663">Pyridoxal phosphate</keyword>
<dbReference type="Proteomes" id="UP000029273">
    <property type="component" value="Unassembled WGS sequence"/>
</dbReference>
<comment type="similarity">
    <text evidence="2 6">Belongs to the class-III pyridoxal-phosphate-dependent aminotransferase family.</text>
</comment>
<dbReference type="PROSITE" id="PS00600">
    <property type="entry name" value="AA_TRANSFER_CLASS_3"/>
    <property type="match status" value="1"/>
</dbReference>
<dbReference type="STRING" id="160660.BJI67_10450"/>
<dbReference type="GO" id="GO:0004015">
    <property type="term" value="F:adenosylmethionine-8-amino-7-oxononanoate transaminase activity"/>
    <property type="evidence" value="ECO:0007669"/>
    <property type="project" value="TreeGrafter"/>
</dbReference>
<keyword evidence="8" id="KW-1185">Reference proteome</keyword>
<gene>
    <name evidence="7" type="ORF">Thpro_023094</name>
</gene>
<dbReference type="InterPro" id="IPR005814">
    <property type="entry name" value="Aminotrans_3"/>
</dbReference>
<dbReference type="InterPro" id="IPR049704">
    <property type="entry name" value="Aminotrans_3_PPA_site"/>
</dbReference>
<dbReference type="EMBL" id="JQSG02000006">
    <property type="protein sequence ID" value="OBS08844.1"/>
    <property type="molecule type" value="Genomic_DNA"/>
</dbReference>
<protein>
    <submittedName>
        <fullName evidence="7">Aspartate aminotransferase family protein</fullName>
    </submittedName>
</protein>
<dbReference type="GO" id="GO:0009448">
    <property type="term" value="P:gamma-aminobutyric acid metabolic process"/>
    <property type="evidence" value="ECO:0007669"/>
    <property type="project" value="TreeGrafter"/>
</dbReference>
<proteinExistence type="inferred from homology"/>
<evidence type="ECO:0000256" key="6">
    <source>
        <dbReference type="RuleBase" id="RU003560"/>
    </source>
</evidence>
<dbReference type="InterPro" id="IPR015422">
    <property type="entry name" value="PyrdxlP-dep_Trfase_small"/>
</dbReference>
<dbReference type="PANTHER" id="PTHR42684">
    <property type="entry name" value="ADENOSYLMETHIONINE-8-AMINO-7-OXONONANOATE AMINOTRANSFERASE"/>
    <property type="match status" value="1"/>
</dbReference>
<keyword evidence="3 7" id="KW-0032">Aminotransferase</keyword>
<evidence type="ECO:0000256" key="4">
    <source>
        <dbReference type="ARBA" id="ARBA00022679"/>
    </source>
</evidence>
<sequence length="462" mass="50601">MAQTAPRQPHTSGWQSQDSAHHLHPFTDYKALNAKGSRIITHAEGCYIWDSEGNKILDGMAGLWCVNIGYGRKELADAAYAQMQELPYYNNFFQCSTPPAVELSALLAELTPPQFKHVFFTGSGSESNDTVLRMVRYYWKLKGKPYKKIIIARDNAYHGSTVAGASLSGMKAMHAQGDLPIPGIAHIEQPYHFGVAPEMDVNEFGLRAARALERKIDELGECNVAAFIAEPIQGAGGVIVPPDSYWPEIKRICAERDILLVADEVITGFGRLGTWFGSQHYGIEPDLMAIAKGLSSGYQPIGGVLVGDKVADVLIGEGGEFFHGFTYSGHPVAAAVAATNLRILRDERIIERAAEDVSPYLQRRWRELADHPLVGEARGVGMVAALELVKSKSPREDFAPAGKVGTLCRDICVENGLVMRAVRDTMIISPPLVLSREQVDELIEKATRSLDQAATRLGEVMR</sequence>
<dbReference type="PIRSF" id="PIRSF000521">
    <property type="entry name" value="Transaminase_4ab_Lys_Orn"/>
    <property type="match status" value="1"/>
</dbReference>
<dbReference type="AlphaFoldDB" id="A0A1A6C2R5"/>
<dbReference type="CDD" id="cd00610">
    <property type="entry name" value="OAT_like"/>
    <property type="match status" value="1"/>
</dbReference>
<evidence type="ECO:0000313" key="7">
    <source>
        <dbReference type="EMBL" id="OBS08844.1"/>
    </source>
</evidence>
<dbReference type="PANTHER" id="PTHR42684:SF3">
    <property type="entry name" value="ADENOSYLMETHIONINE-8-AMINO-7-OXONONANOATE AMINOTRANSFERASE"/>
    <property type="match status" value="1"/>
</dbReference>
<organism evidence="7 8">
    <name type="scientific">Acidihalobacter prosperus</name>
    <dbReference type="NCBI Taxonomy" id="160660"/>
    <lineage>
        <taxon>Bacteria</taxon>
        <taxon>Pseudomonadati</taxon>
        <taxon>Pseudomonadota</taxon>
        <taxon>Gammaproteobacteria</taxon>
        <taxon>Chromatiales</taxon>
        <taxon>Ectothiorhodospiraceae</taxon>
        <taxon>Acidihalobacter</taxon>
    </lineage>
</organism>
<dbReference type="Gene3D" id="3.40.640.10">
    <property type="entry name" value="Type I PLP-dependent aspartate aminotransferase-like (Major domain)"/>
    <property type="match status" value="1"/>
</dbReference>
<evidence type="ECO:0000313" key="8">
    <source>
        <dbReference type="Proteomes" id="UP000029273"/>
    </source>
</evidence>